<feature type="non-terminal residue" evidence="1">
    <location>
        <position position="1"/>
    </location>
</feature>
<accession>A0A061R4V8</accession>
<dbReference type="EMBL" id="GBEZ01021173">
    <property type="protein sequence ID" value="JAC65556.1"/>
    <property type="molecule type" value="Transcribed_RNA"/>
</dbReference>
<proteinExistence type="predicted"/>
<protein>
    <submittedName>
        <fullName evidence="1">Uncharacterized protein</fullName>
    </submittedName>
</protein>
<sequence>FVVVGESNLMSQPATRRRVSKHKERCAAAEDPGTFQGNRACANRTMSFPSVSAILRGFATQEPEETGWY</sequence>
<organism evidence="1">
    <name type="scientific">Tetraselmis sp. GSL018</name>
    <dbReference type="NCBI Taxonomy" id="582737"/>
    <lineage>
        <taxon>Eukaryota</taxon>
        <taxon>Viridiplantae</taxon>
        <taxon>Chlorophyta</taxon>
        <taxon>core chlorophytes</taxon>
        <taxon>Chlorodendrophyceae</taxon>
        <taxon>Chlorodendrales</taxon>
        <taxon>Chlorodendraceae</taxon>
        <taxon>Tetraselmis</taxon>
    </lineage>
</organism>
<evidence type="ECO:0000313" key="1">
    <source>
        <dbReference type="EMBL" id="JAC65556.1"/>
    </source>
</evidence>
<dbReference type="AlphaFoldDB" id="A0A061R4V8"/>
<reference evidence="1" key="1">
    <citation type="submission" date="2014-05" db="EMBL/GenBank/DDBJ databases">
        <title>The transcriptome of the halophilic microalga Tetraselmis sp. GSL018 isolated from the Great Salt Lake, Utah.</title>
        <authorList>
            <person name="Jinkerson R.E."/>
            <person name="D'Adamo S."/>
            <person name="Posewitz M.C."/>
        </authorList>
    </citation>
    <scope>NUCLEOTIDE SEQUENCE</scope>
    <source>
        <strain evidence="1">GSL018</strain>
    </source>
</reference>
<gene>
    <name evidence="1" type="ORF">TSPGSL018_15764</name>
</gene>
<name>A0A061R4V8_9CHLO</name>